<dbReference type="PATRIC" id="fig|1030841.3.peg.1177"/>
<feature type="domain" description="CSD" evidence="2">
    <location>
        <begin position="221"/>
        <end position="288"/>
    </location>
</feature>
<keyword evidence="1" id="KW-1133">Transmembrane helix</keyword>
<feature type="transmembrane region" description="Helical" evidence="1">
    <location>
        <begin position="375"/>
        <end position="394"/>
    </location>
</feature>
<dbReference type="OrthoDB" id="72963at2"/>
<evidence type="ECO:0000313" key="4">
    <source>
        <dbReference type="Proteomes" id="UP000005336"/>
    </source>
</evidence>
<dbReference type="PANTHER" id="PTHR12962">
    <property type="entry name" value="CALCIUM-REGULATED HEAT STABLE PROTEIN CRHSP-24-RELATED"/>
    <property type="match status" value="1"/>
</dbReference>
<dbReference type="Gene3D" id="2.40.50.140">
    <property type="entry name" value="Nucleic acid-binding proteins"/>
    <property type="match status" value="1"/>
</dbReference>
<gene>
    <name evidence="3" type="ORF">HMPREF9370_1199</name>
</gene>
<dbReference type="InterPro" id="IPR010718">
    <property type="entry name" value="DUF1294"/>
</dbReference>
<feature type="transmembrane region" description="Helical" evidence="1">
    <location>
        <begin position="406"/>
        <end position="427"/>
    </location>
</feature>
<dbReference type="PROSITE" id="PS51857">
    <property type="entry name" value="CSD_2"/>
    <property type="match status" value="1"/>
</dbReference>
<dbReference type="InterPro" id="IPR052069">
    <property type="entry name" value="Ca-reg_mRNA-binding_domain"/>
</dbReference>
<sequence length="437" mass="49917">MNQTLENTQEHYGTIAHWFNHQKIGSIKPDSQSISENILLIAEKLPEFYISPKVGDEVCYRVQKDDKNRLYATSIEPLPPPKEGGLIRITVKSWDLRHNGGYGIYGLRKQVPVFVLGQCLTDRTRVPEIGDVLQGYLTKHENQHWMLTEINIIDKVDMPDEKNLEEERLAAELKYAGSSYAGRVYAARKKQAPPSFTPPVVPADKSKQKIKENMVFPAFMSLRGRIVKWDDEKGFGFIQSGAAEDKQVFFHIKAFHYTKLRPKEGQSVSFYCNKPISEARQQVVRVVLSEHEEWLYCDVPNEMGEVGDKVKRLLFSVPIVGAYFYWVYTLSSITALFYALISLIAMTCYHTDKCTALENAKLSKSEQKRRIPENILHFIGLIGGWPGGLLARMICNHKTSKQSFITMFWLVVLANIAITYTLLIVFAKDPMLAFLRN</sequence>
<keyword evidence="4" id="KW-1185">Reference proteome</keyword>
<keyword evidence="1" id="KW-0812">Transmembrane</keyword>
<dbReference type="Pfam" id="PF06961">
    <property type="entry name" value="DUF1294"/>
    <property type="match status" value="1"/>
</dbReference>
<dbReference type="STRING" id="1030841.HMPREF9370_1199"/>
<accession>G4CQ39</accession>
<dbReference type="PANTHER" id="PTHR12962:SF1">
    <property type="entry name" value="COLD SHOCK DOMAIN-CONTAINING PROTEIN CG9705"/>
    <property type="match status" value="1"/>
</dbReference>
<evidence type="ECO:0000256" key="1">
    <source>
        <dbReference type="SAM" id="Phobius"/>
    </source>
</evidence>
<dbReference type="GO" id="GO:0003730">
    <property type="term" value="F:mRNA 3'-UTR binding"/>
    <property type="evidence" value="ECO:0007669"/>
    <property type="project" value="TreeGrafter"/>
</dbReference>
<dbReference type="Proteomes" id="UP000005336">
    <property type="component" value="Unassembled WGS sequence"/>
</dbReference>
<evidence type="ECO:0000313" key="3">
    <source>
        <dbReference type="EMBL" id="EGZ47159.1"/>
    </source>
</evidence>
<keyword evidence="1" id="KW-0472">Membrane</keyword>
<dbReference type="SUPFAM" id="SSF50249">
    <property type="entry name" value="Nucleic acid-binding proteins"/>
    <property type="match status" value="1"/>
</dbReference>
<protein>
    <recommendedName>
        <fullName evidence="2">CSD domain-containing protein</fullName>
    </recommendedName>
</protein>
<organism evidence="3 4">
    <name type="scientific">Neisseria wadsworthii 9715</name>
    <dbReference type="NCBI Taxonomy" id="1030841"/>
    <lineage>
        <taxon>Bacteria</taxon>
        <taxon>Pseudomonadati</taxon>
        <taxon>Pseudomonadota</taxon>
        <taxon>Betaproteobacteria</taxon>
        <taxon>Neisseriales</taxon>
        <taxon>Neisseriaceae</taxon>
        <taxon>Neisseria</taxon>
    </lineage>
</organism>
<dbReference type="InterPro" id="IPR012340">
    <property type="entry name" value="NA-bd_OB-fold"/>
</dbReference>
<proteinExistence type="predicted"/>
<dbReference type="CDD" id="cd04458">
    <property type="entry name" value="CSP_CDS"/>
    <property type="match status" value="1"/>
</dbReference>
<dbReference type="HOGENOM" id="CLU_760379_0_0_4"/>
<dbReference type="AlphaFoldDB" id="G4CQ39"/>
<dbReference type="EMBL" id="AGAZ01000042">
    <property type="protein sequence ID" value="EGZ47159.1"/>
    <property type="molecule type" value="Genomic_DNA"/>
</dbReference>
<name>G4CQ39_9NEIS</name>
<reference evidence="3 4" key="1">
    <citation type="submission" date="2011-06" db="EMBL/GenBank/DDBJ databases">
        <authorList>
            <person name="Muzny D."/>
            <person name="Qin X."/>
            <person name="Deng J."/>
            <person name="Jiang H."/>
            <person name="Liu Y."/>
            <person name="Qu J."/>
            <person name="Song X.-Z."/>
            <person name="Zhang L."/>
            <person name="Thornton R."/>
            <person name="Coyle M."/>
            <person name="Francisco L."/>
            <person name="Jackson L."/>
            <person name="Javaid M."/>
            <person name="Korchina V."/>
            <person name="Kovar C."/>
            <person name="Mata R."/>
            <person name="Mathew T."/>
            <person name="Ngo R."/>
            <person name="Nguyen L."/>
            <person name="Nguyen N."/>
            <person name="Okwuonu G."/>
            <person name="Ongeri F."/>
            <person name="Pham C."/>
            <person name="Simmons D."/>
            <person name="Wilczek-Boney K."/>
            <person name="Hale W."/>
            <person name="Jakkamsetti A."/>
            <person name="Pham P."/>
            <person name="Ruth R."/>
            <person name="San Lucas F."/>
            <person name="Warren J."/>
            <person name="Zhang J."/>
            <person name="Zhao Z."/>
            <person name="Zhou C."/>
            <person name="Zhu D."/>
            <person name="Lee S."/>
            <person name="Bess C."/>
            <person name="Blankenburg K."/>
            <person name="Forbes L."/>
            <person name="Fu Q."/>
            <person name="Gubbala S."/>
            <person name="Hirani K."/>
            <person name="Jayaseelan J.C."/>
            <person name="Lara F."/>
            <person name="Munidasa M."/>
            <person name="Palculict T."/>
            <person name="Patil S."/>
            <person name="Pu L.-L."/>
            <person name="Saada N."/>
            <person name="Tang L."/>
            <person name="Weissenberger G."/>
            <person name="Zhu Y."/>
            <person name="Hemphill L."/>
            <person name="Shang Y."/>
            <person name="Youmans B."/>
            <person name="Ayvaz T."/>
            <person name="Ross M."/>
            <person name="Santibanez J."/>
            <person name="Aqrawi P."/>
            <person name="Gross S."/>
            <person name="Joshi V."/>
            <person name="Fowler G."/>
            <person name="Nazareth L."/>
            <person name="Reid J."/>
            <person name="Worley K."/>
            <person name="Petrosino J."/>
            <person name="Highlander S."/>
            <person name="Gibbs R."/>
        </authorList>
    </citation>
    <scope>NUCLEOTIDE SEQUENCE [LARGE SCALE GENOMIC DNA]</scope>
    <source>
        <strain evidence="3 4">9715</strain>
    </source>
</reference>
<feature type="transmembrane region" description="Helical" evidence="1">
    <location>
        <begin position="323"/>
        <end position="345"/>
    </location>
</feature>
<evidence type="ECO:0000259" key="2">
    <source>
        <dbReference type="PROSITE" id="PS51857"/>
    </source>
</evidence>
<dbReference type="GO" id="GO:0005737">
    <property type="term" value="C:cytoplasm"/>
    <property type="evidence" value="ECO:0007669"/>
    <property type="project" value="TreeGrafter"/>
</dbReference>
<comment type="caution">
    <text evidence="3">The sequence shown here is derived from an EMBL/GenBank/DDBJ whole genome shotgun (WGS) entry which is preliminary data.</text>
</comment>
<dbReference type="InterPro" id="IPR002059">
    <property type="entry name" value="CSP_DNA-bd"/>
</dbReference>
<dbReference type="GO" id="GO:0043488">
    <property type="term" value="P:regulation of mRNA stability"/>
    <property type="evidence" value="ECO:0007669"/>
    <property type="project" value="TreeGrafter"/>
</dbReference>
<dbReference type="Pfam" id="PF00313">
    <property type="entry name" value="CSD"/>
    <property type="match status" value="1"/>
</dbReference>